<proteinExistence type="predicted"/>
<feature type="transmembrane region" description="Helical" evidence="1">
    <location>
        <begin position="16"/>
        <end position="37"/>
    </location>
</feature>
<name>A0A4S8L924_DENBC</name>
<evidence type="ECO:0000313" key="3">
    <source>
        <dbReference type="Proteomes" id="UP000297245"/>
    </source>
</evidence>
<gene>
    <name evidence="2" type="ORF">K435DRAFT_843407</name>
</gene>
<keyword evidence="3" id="KW-1185">Reference proteome</keyword>
<dbReference type="Proteomes" id="UP000297245">
    <property type="component" value="Unassembled WGS sequence"/>
</dbReference>
<evidence type="ECO:0000313" key="2">
    <source>
        <dbReference type="EMBL" id="THU85071.1"/>
    </source>
</evidence>
<accession>A0A4S8L924</accession>
<dbReference type="EMBL" id="ML179567">
    <property type="protein sequence ID" value="THU85071.1"/>
    <property type="molecule type" value="Genomic_DNA"/>
</dbReference>
<keyword evidence="1" id="KW-0812">Transmembrane</keyword>
<reference evidence="2 3" key="1">
    <citation type="journal article" date="2019" name="Nat. Ecol. Evol.">
        <title>Megaphylogeny resolves global patterns of mushroom evolution.</title>
        <authorList>
            <person name="Varga T."/>
            <person name="Krizsan K."/>
            <person name="Foldi C."/>
            <person name="Dima B."/>
            <person name="Sanchez-Garcia M."/>
            <person name="Sanchez-Ramirez S."/>
            <person name="Szollosi G.J."/>
            <person name="Szarkandi J.G."/>
            <person name="Papp V."/>
            <person name="Albert L."/>
            <person name="Andreopoulos W."/>
            <person name="Angelini C."/>
            <person name="Antonin V."/>
            <person name="Barry K.W."/>
            <person name="Bougher N.L."/>
            <person name="Buchanan P."/>
            <person name="Buyck B."/>
            <person name="Bense V."/>
            <person name="Catcheside P."/>
            <person name="Chovatia M."/>
            <person name="Cooper J."/>
            <person name="Damon W."/>
            <person name="Desjardin D."/>
            <person name="Finy P."/>
            <person name="Geml J."/>
            <person name="Haridas S."/>
            <person name="Hughes K."/>
            <person name="Justo A."/>
            <person name="Karasinski D."/>
            <person name="Kautmanova I."/>
            <person name="Kiss B."/>
            <person name="Kocsube S."/>
            <person name="Kotiranta H."/>
            <person name="LaButti K.M."/>
            <person name="Lechner B.E."/>
            <person name="Liimatainen K."/>
            <person name="Lipzen A."/>
            <person name="Lukacs Z."/>
            <person name="Mihaltcheva S."/>
            <person name="Morgado L.N."/>
            <person name="Niskanen T."/>
            <person name="Noordeloos M.E."/>
            <person name="Ohm R.A."/>
            <person name="Ortiz-Santana B."/>
            <person name="Ovrebo C."/>
            <person name="Racz N."/>
            <person name="Riley R."/>
            <person name="Savchenko A."/>
            <person name="Shiryaev A."/>
            <person name="Soop K."/>
            <person name="Spirin V."/>
            <person name="Szebenyi C."/>
            <person name="Tomsovsky M."/>
            <person name="Tulloss R.E."/>
            <person name="Uehling J."/>
            <person name="Grigoriev I.V."/>
            <person name="Vagvolgyi C."/>
            <person name="Papp T."/>
            <person name="Martin F.M."/>
            <person name="Miettinen O."/>
            <person name="Hibbett D.S."/>
            <person name="Nagy L.G."/>
        </authorList>
    </citation>
    <scope>NUCLEOTIDE SEQUENCE [LARGE SCALE GENOMIC DNA]</scope>
    <source>
        <strain evidence="2 3">CBS 962.96</strain>
    </source>
</reference>
<protein>
    <submittedName>
        <fullName evidence="2">Uncharacterized protein</fullName>
    </submittedName>
</protein>
<feature type="transmembrane region" description="Helical" evidence="1">
    <location>
        <begin position="100"/>
        <end position="118"/>
    </location>
</feature>
<keyword evidence="1" id="KW-0472">Membrane</keyword>
<dbReference type="AlphaFoldDB" id="A0A4S8L924"/>
<organism evidence="2 3">
    <name type="scientific">Dendrothele bispora (strain CBS 962.96)</name>
    <dbReference type="NCBI Taxonomy" id="1314807"/>
    <lineage>
        <taxon>Eukaryota</taxon>
        <taxon>Fungi</taxon>
        <taxon>Dikarya</taxon>
        <taxon>Basidiomycota</taxon>
        <taxon>Agaricomycotina</taxon>
        <taxon>Agaricomycetes</taxon>
        <taxon>Agaricomycetidae</taxon>
        <taxon>Agaricales</taxon>
        <taxon>Agaricales incertae sedis</taxon>
        <taxon>Dendrothele</taxon>
    </lineage>
</organism>
<evidence type="ECO:0000256" key="1">
    <source>
        <dbReference type="SAM" id="Phobius"/>
    </source>
</evidence>
<feature type="transmembrane region" description="Helical" evidence="1">
    <location>
        <begin position="150"/>
        <end position="169"/>
    </location>
</feature>
<dbReference type="OrthoDB" id="3261349at2759"/>
<keyword evidence="1" id="KW-1133">Transmembrane helix</keyword>
<feature type="non-terminal residue" evidence="2">
    <location>
        <position position="173"/>
    </location>
</feature>
<sequence length="173" mass="19358">MQNSEALASHIYLTDYLYLSSIASLSPSMFVLCYLFMRSALRNPLPQGASISSSLTKSAIVLKFELDLQLTNFLKREIEPSNVGGCHMGYTGLLDAAKTAGFWEAIFVYDVIIFILLLQKAHQVKKELALWTDYTPAPSLLNIIVKDGTIYFIIIATANLINIICFYFSDLRS</sequence>